<comment type="caution">
    <text evidence="3">The sequence shown here is derived from an EMBL/GenBank/DDBJ whole genome shotgun (WGS) entry which is preliminary data.</text>
</comment>
<name>A0A2T0T4W7_9PSEU</name>
<evidence type="ECO:0000313" key="4">
    <source>
        <dbReference type="Proteomes" id="UP000239494"/>
    </source>
</evidence>
<protein>
    <submittedName>
        <fullName evidence="3">Glycosyltransferase involved in cell wall biosynthesis</fullName>
    </submittedName>
</protein>
<dbReference type="EMBL" id="PVTF01000006">
    <property type="protein sequence ID" value="PRY40716.1"/>
    <property type="molecule type" value="Genomic_DNA"/>
</dbReference>
<dbReference type="Pfam" id="PF00534">
    <property type="entry name" value="Glycos_transf_1"/>
    <property type="match status" value="1"/>
</dbReference>
<evidence type="ECO:0000259" key="2">
    <source>
        <dbReference type="Pfam" id="PF00534"/>
    </source>
</evidence>
<keyword evidence="1 3" id="KW-0808">Transferase</keyword>
<keyword evidence="4" id="KW-1185">Reference proteome</keyword>
<reference evidence="3 4" key="1">
    <citation type="submission" date="2018-03" db="EMBL/GenBank/DDBJ databases">
        <title>Genomic Encyclopedia of Archaeal and Bacterial Type Strains, Phase II (KMG-II): from individual species to whole genera.</title>
        <authorList>
            <person name="Goeker M."/>
        </authorList>
    </citation>
    <scope>NUCLEOTIDE SEQUENCE [LARGE SCALE GENOMIC DNA]</scope>
    <source>
        <strain evidence="3 4">DSM 44720</strain>
    </source>
</reference>
<dbReference type="GO" id="GO:0016757">
    <property type="term" value="F:glycosyltransferase activity"/>
    <property type="evidence" value="ECO:0007669"/>
    <property type="project" value="InterPro"/>
</dbReference>
<proteinExistence type="predicted"/>
<gene>
    <name evidence="3" type="ORF">CLV43_106457</name>
</gene>
<dbReference type="RefSeq" id="WP_106189226.1">
    <property type="nucleotide sequence ID" value="NZ_PVTF01000006.1"/>
</dbReference>
<evidence type="ECO:0000313" key="3">
    <source>
        <dbReference type="EMBL" id="PRY40716.1"/>
    </source>
</evidence>
<dbReference type="InterPro" id="IPR001296">
    <property type="entry name" value="Glyco_trans_1"/>
</dbReference>
<sequence>MRLGFACSWDARPELTWSHTPWNLREALRSQVDVVDLGVEHPPLLRNAFKAAHARRVDGQWVSMWRHAASTRRFDEWTLRRSSARNPCDVVLQIQDLTTFDRPYLMLQDLSYDVLLDLVDRPGGLSHFPSLTRADVVRSAERQRAVYARAAGVLAMSSWFADHLVEVTGVPREKVHVVNPGVTARGEAAGIAAAHNRRMTGPRRRLLMVGKDFPTKGGEQVVGALAILRREVDPEITLTVVGPEVWPMNGAVPPGVDFLGRLPVSEISALYDSHDLFVLPSRFEGFGIAFVEALSRGLPCVGRDAFAMPEIITAGDLVSTDEQEELAKVVGQLLLDDSVYDNAFVGAEEVAAHYTWERAARQVVEIASGVAR</sequence>
<feature type="domain" description="Glycosyl transferase family 1" evidence="2">
    <location>
        <begin position="203"/>
        <end position="338"/>
    </location>
</feature>
<dbReference type="CDD" id="cd03801">
    <property type="entry name" value="GT4_PimA-like"/>
    <property type="match status" value="1"/>
</dbReference>
<accession>A0A2T0T4W7</accession>
<dbReference type="PANTHER" id="PTHR46401:SF2">
    <property type="entry name" value="GLYCOSYLTRANSFERASE WBBK-RELATED"/>
    <property type="match status" value="1"/>
</dbReference>
<dbReference type="Proteomes" id="UP000239494">
    <property type="component" value="Unassembled WGS sequence"/>
</dbReference>
<organism evidence="3 4">
    <name type="scientific">Umezawaea tangerina</name>
    <dbReference type="NCBI Taxonomy" id="84725"/>
    <lineage>
        <taxon>Bacteria</taxon>
        <taxon>Bacillati</taxon>
        <taxon>Actinomycetota</taxon>
        <taxon>Actinomycetes</taxon>
        <taxon>Pseudonocardiales</taxon>
        <taxon>Pseudonocardiaceae</taxon>
        <taxon>Umezawaea</taxon>
    </lineage>
</organism>
<dbReference type="OrthoDB" id="9806887at2"/>
<dbReference type="PANTHER" id="PTHR46401">
    <property type="entry name" value="GLYCOSYLTRANSFERASE WBBK-RELATED"/>
    <property type="match status" value="1"/>
</dbReference>
<evidence type="ECO:0000256" key="1">
    <source>
        <dbReference type="ARBA" id="ARBA00022679"/>
    </source>
</evidence>
<dbReference type="Gene3D" id="3.40.50.2000">
    <property type="entry name" value="Glycogen Phosphorylase B"/>
    <property type="match status" value="2"/>
</dbReference>
<dbReference type="SUPFAM" id="SSF53756">
    <property type="entry name" value="UDP-Glycosyltransferase/glycogen phosphorylase"/>
    <property type="match status" value="1"/>
</dbReference>
<dbReference type="GO" id="GO:0009103">
    <property type="term" value="P:lipopolysaccharide biosynthetic process"/>
    <property type="evidence" value="ECO:0007669"/>
    <property type="project" value="TreeGrafter"/>
</dbReference>
<dbReference type="AlphaFoldDB" id="A0A2T0T4W7"/>